<feature type="non-terminal residue" evidence="1">
    <location>
        <position position="168"/>
    </location>
</feature>
<evidence type="ECO:0000313" key="2">
    <source>
        <dbReference type="Proteomes" id="UP001202328"/>
    </source>
</evidence>
<dbReference type="AlphaFoldDB" id="A0AAD4S557"/>
<accession>A0AAD4S557</accession>
<keyword evidence="2" id="KW-1185">Reference proteome</keyword>
<sequence>MEKGNYRSKPKIHFSGVDIASPADKICLQTENFEVNLISLQFDLEGKMETCFLDYQEGKPFFTWPGLIDDACLLFDEAEYMKNFHRMVSSSIVEISYEEFQGRGFLFVTNNKILMKRSFHLNCLVGSIEYIQSTIQIPSPDRAHRSYHYQLKLITAREEFSEQLGNSN</sequence>
<organism evidence="1 2">
    <name type="scientific">Papaver atlanticum</name>
    <dbReference type="NCBI Taxonomy" id="357466"/>
    <lineage>
        <taxon>Eukaryota</taxon>
        <taxon>Viridiplantae</taxon>
        <taxon>Streptophyta</taxon>
        <taxon>Embryophyta</taxon>
        <taxon>Tracheophyta</taxon>
        <taxon>Spermatophyta</taxon>
        <taxon>Magnoliopsida</taxon>
        <taxon>Ranunculales</taxon>
        <taxon>Papaveraceae</taxon>
        <taxon>Papaveroideae</taxon>
        <taxon>Papaver</taxon>
    </lineage>
</organism>
<protein>
    <submittedName>
        <fullName evidence="1">Uncharacterized protein</fullName>
    </submittedName>
</protein>
<dbReference type="EMBL" id="JAJJMB010014022">
    <property type="protein sequence ID" value="KAI3863740.1"/>
    <property type="molecule type" value="Genomic_DNA"/>
</dbReference>
<comment type="caution">
    <text evidence="1">The sequence shown here is derived from an EMBL/GenBank/DDBJ whole genome shotgun (WGS) entry which is preliminary data.</text>
</comment>
<dbReference type="Proteomes" id="UP001202328">
    <property type="component" value="Unassembled WGS sequence"/>
</dbReference>
<proteinExistence type="predicted"/>
<evidence type="ECO:0000313" key="1">
    <source>
        <dbReference type="EMBL" id="KAI3863740.1"/>
    </source>
</evidence>
<name>A0AAD4S557_9MAGN</name>
<gene>
    <name evidence="1" type="ORF">MKW98_031332</name>
</gene>
<reference evidence="1" key="1">
    <citation type="submission" date="2022-04" db="EMBL/GenBank/DDBJ databases">
        <title>A functionally conserved STORR gene fusion in Papaver species that diverged 16.8 million years ago.</title>
        <authorList>
            <person name="Catania T."/>
        </authorList>
    </citation>
    <scope>NUCLEOTIDE SEQUENCE</scope>
    <source>
        <strain evidence="1">S-188037</strain>
    </source>
</reference>